<accession>A0A8E1T2R1</accession>
<reference evidence="2 3" key="1">
    <citation type="submission" date="2017-12" db="EMBL/GenBank/DDBJ databases">
        <title>Sequencing the genomes of 1000 Actinobacteria strains.</title>
        <authorList>
            <person name="Klenk H.-P."/>
        </authorList>
    </citation>
    <scope>NUCLEOTIDE SEQUENCE [LARGE SCALE GENOMIC DNA]</scope>
    <source>
        <strain evidence="2 3">DSM 45165</strain>
    </source>
</reference>
<dbReference type="RefSeq" id="WP_101440364.1">
    <property type="nucleotide sequence ID" value="NZ_JACJHR010000001.1"/>
</dbReference>
<dbReference type="Proteomes" id="UP000550260">
    <property type="component" value="Unassembled WGS sequence"/>
</dbReference>
<evidence type="ECO:0000313" key="3">
    <source>
        <dbReference type="Proteomes" id="UP000233750"/>
    </source>
</evidence>
<reference evidence="1 4" key="2">
    <citation type="submission" date="2020-08" db="EMBL/GenBank/DDBJ databases">
        <title>Amycolatopsis echigonensis JCM 21831.</title>
        <authorList>
            <person name="Tedsree N."/>
            <person name="Kuncharoen N."/>
            <person name="Likhitwitayawuid K."/>
            <person name="Tanasupawat S."/>
        </authorList>
    </citation>
    <scope>NUCLEOTIDE SEQUENCE [LARGE SCALE GENOMIC DNA]</scope>
    <source>
        <strain evidence="1 4">JCM 21831</strain>
    </source>
</reference>
<protein>
    <recommendedName>
        <fullName evidence="5">YCII-related domain-containing protein</fullName>
    </recommendedName>
</protein>
<name>A0A2N3WUX6_9PSEU</name>
<accession>A0A2N3WUX6</accession>
<dbReference type="OrthoDB" id="3631099at2"/>
<proteinExistence type="predicted"/>
<dbReference type="AlphaFoldDB" id="A0A2N3WUX6"/>
<dbReference type="EMBL" id="PJMY01000003">
    <property type="protein sequence ID" value="PKV97680.1"/>
    <property type="molecule type" value="Genomic_DNA"/>
</dbReference>
<keyword evidence="3" id="KW-1185">Reference proteome</keyword>
<dbReference type="SUPFAM" id="SSF54909">
    <property type="entry name" value="Dimeric alpha+beta barrel"/>
    <property type="match status" value="1"/>
</dbReference>
<dbReference type="EMBL" id="JACJHR010000001">
    <property type="protein sequence ID" value="MBB2497638.1"/>
    <property type="molecule type" value="Genomic_DNA"/>
</dbReference>
<evidence type="ECO:0000313" key="2">
    <source>
        <dbReference type="EMBL" id="PKV97680.1"/>
    </source>
</evidence>
<evidence type="ECO:0008006" key="5">
    <source>
        <dbReference type="Google" id="ProtNLM"/>
    </source>
</evidence>
<sequence length="118" mass="12975">MARFIVLYRAPQEVAERFATATPEEAQAGMQLWTDWFARLGPALIDPGRPLGNARTVTRDGAMAAPTEVIGMTILQADTMDDALDMVRDHHHLQWADSCAITVLEEQPIPEVEAGMVS</sequence>
<evidence type="ECO:0000313" key="4">
    <source>
        <dbReference type="Proteomes" id="UP000550260"/>
    </source>
</evidence>
<gene>
    <name evidence="2" type="ORF">ATK30_8674</name>
    <name evidence="1" type="ORF">H5411_00605</name>
</gene>
<dbReference type="InterPro" id="IPR011008">
    <property type="entry name" value="Dimeric_a/b-barrel"/>
</dbReference>
<organism evidence="2 3">
    <name type="scientific">Amycolatopsis echigonensis</name>
    <dbReference type="NCBI Taxonomy" id="2576905"/>
    <lineage>
        <taxon>Bacteria</taxon>
        <taxon>Bacillati</taxon>
        <taxon>Actinomycetota</taxon>
        <taxon>Actinomycetes</taxon>
        <taxon>Pseudonocardiales</taxon>
        <taxon>Pseudonocardiaceae</taxon>
        <taxon>Amycolatopsis</taxon>
    </lineage>
</organism>
<evidence type="ECO:0000313" key="1">
    <source>
        <dbReference type="EMBL" id="MBB2497638.1"/>
    </source>
</evidence>
<dbReference type="Proteomes" id="UP000233750">
    <property type="component" value="Unassembled WGS sequence"/>
</dbReference>
<comment type="caution">
    <text evidence="2">The sequence shown here is derived from an EMBL/GenBank/DDBJ whole genome shotgun (WGS) entry which is preliminary data.</text>
</comment>